<dbReference type="GO" id="GO:0016791">
    <property type="term" value="F:phosphatase activity"/>
    <property type="evidence" value="ECO:0007669"/>
    <property type="project" value="TreeGrafter"/>
</dbReference>
<dbReference type="Gene3D" id="3.40.50.1240">
    <property type="entry name" value="Phosphoglycerate mutase-like"/>
    <property type="match status" value="1"/>
</dbReference>
<dbReference type="SUPFAM" id="SSF53254">
    <property type="entry name" value="Phosphoglycerate mutase-like"/>
    <property type="match status" value="1"/>
</dbReference>
<keyword evidence="2" id="KW-1185">Reference proteome</keyword>
<dbReference type="InterPro" id="IPR013078">
    <property type="entry name" value="His_Pase_superF_clade-1"/>
</dbReference>
<reference evidence="1" key="1">
    <citation type="journal article" date="2014" name="Int. J. Syst. Evol. Microbiol.">
        <title>Complete genome sequence of Corynebacterium casei LMG S-19264T (=DSM 44701T), isolated from a smear-ripened cheese.</title>
        <authorList>
            <consortium name="US DOE Joint Genome Institute (JGI-PGF)"/>
            <person name="Walter F."/>
            <person name="Albersmeier A."/>
            <person name="Kalinowski J."/>
            <person name="Ruckert C."/>
        </authorList>
    </citation>
    <scope>NUCLEOTIDE SEQUENCE</scope>
    <source>
        <strain evidence="1">NBRC 101628</strain>
    </source>
</reference>
<dbReference type="EMBL" id="BSNC01000005">
    <property type="protein sequence ID" value="GLP96633.1"/>
    <property type="molecule type" value="Genomic_DNA"/>
</dbReference>
<gene>
    <name evidence="1" type="ORF">GCM10007895_19390</name>
</gene>
<name>A0AA37RWP4_9GAMM</name>
<organism evidence="1 2">
    <name type="scientific">Paraferrimonas sedimenticola</name>
    <dbReference type="NCBI Taxonomy" id="375674"/>
    <lineage>
        <taxon>Bacteria</taxon>
        <taxon>Pseudomonadati</taxon>
        <taxon>Pseudomonadota</taxon>
        <taxon>Gammaproteobacteria</taxon>
        <taxon>Alteromonadales</taxon>
        <taxon>Ferrimonadaceae</taxon>
        <taxon>Paraferrimonas</taxon>
    </lineage>
</organism>
<dbReference type="RefSeq" id="WP_095503962.1">
    <property type="nucleotide sequence ID" value="NZ_BSNC01000005.1"/>
</dbReference>
<dbReference type="SMART" id="SM00855">
    <property type="entry name" value="PGAM"/>
    <property type="match status" value="1"/>
</dbReference>
<evidence type="ECO:0000313" key="1">
    <source>
        <dbReference type="EMBL" id="GLP96633.1"/>
    </source>
</evidence>
<dbReference type="InterPro" id="IPR029033">
    <property type="entry name" value="His_PPase_superfam"/>
</dbReference>
<dbReference type="Pfam" id="PF00300">
    <property type="entry name" value="His_Phos_1"/>
    <property type="match status" value="1"/>
</dbReference>
<protein>
    <submittedName>
        <fullName evidence="1">Phosphoglycerate mutase</fullName>
    </submittedName>
</protein>
<dbReference type="InterPro" id="IPR050275">
    <property type="entry name" value="PGM_Phosphatase"/>
</dbReference>
<dbReference type="AlphaFoldDB" id="A0AA37RWP4"/>
<proteinExistence type="predicted"/>
<dbReference type="PANTHER" id="PTHR48100:SF1">
    <property type="entry name" value="HISTIDINE PHOSPHATASE FAMILY PROTEIN-RELATED"/>
    <property type="match status" value="1"/>
</dbReference>
<sequence>MPDLYLIRHAQASFGQQDYDQLSELGAHQSQRLGEYFCEELAKCDSIVTGQLKRHQQTLDGMALGSQLALPAEASASLNEYDFQSILTAYRRQQGLTEPLQWHDSSAVFHQLSQAMHAWQADQLDSQMLSESWLEFNQRVTRFIEQIIASPARKVVAVTSGGVIAAITAQVLNAPAASVVQLNRQIANTGVSHFKFGKGQISLTSFNSVAHFKDAPHLDITHH</sequence>
<dbReference type="Proteomes" id="UP001161422">
    <property type="component" value="Unassembled WGS sequence"/>
</dbReference>
<comment type="caution">
    <text evidence="1">The sequence shown here is derived from an EMBL/GenBank/DDBJ whole genome shotgun (WGS) entry which is preliminary data.</text>
</comment>
<accession>A0AA37RWP4</accession>
<dbReference type="CDD" id="cd07067">
    <property type="entry name" value="HP_PGM_like"/>
    <property type="match status" value="1"/>
</dbReference>
<dbReference type="GO" id="GO:0005737">
    <property type="term" value="C:cytoplasm"/>
    <property type="evidence" value="ECO:0007669"/>
    <property type="project" value="TreeGrafter"/>
</dbReference>
<evidence type="ECO:0000313" key="2">
    <source>
        <dbReference type="Proteomes" id="UP001161422"/>
    </source>
</evidence>
<dbReference type="PANTHER" id="PTHR48100">
    <property type="entry name" value="BROAD-SPECIFICITY PHOSPHATASE YOR283W-RELATED"/>
    <property type="match status" value="1"/>
</dbReference>
<reference evidence="1" key="2">
    <citation type="submission" date="2023-01" db="EMBL/GenBank/DDBJ databases">
        <title>Draft genome sequence of Paraferrimonas sedimenticola strain NBRC 101628.</title>
        <authorList>
            <person name="Sun Q."/>
            <person name="Mori K."/>
        </authorList>
    </citation>
    <scope>NUCLEOTIDE SEQUENCE</scope>
    <source>
        <strain evidence="1">NBRC 101628</strain>
    </source>
</reference>